<dbReference type="InterPro" id="IPR032466">
    <property type="entry name" value="Metal_Hydrolase"/>
</dbReference>
<feature type="domain" description="Amidohydrolase-related" evidence="2">
    <location>
        <begin position="3"/>
        <end position="275"/>
    </location>
</feature>
<dbReference type="AlphaFoldDB" id="A0A3A9K7T6"/>
<dbReference type="Gene3D" id="3.20.20.140">
    <property type="entry name" value="Metal-dependent hydrolases"/>
    <property type="match status" value="1"/>
</dbReference>
<gene>
    <name evidence="3" type="ORF">CR203_13760</name>
</gene>
<dbReference type="GO" id="GO:0016787">
    <property type="term" value="F:hydrolase activity"/>
    <property type="evidence" value="ECO:0007669"/>
    <property type="project" value="UniProtKB-KW"/>
</dbReference>
<dbReference type="EMBL" id="PDOE01000005">
    <property type="protein sequence ID" value="RKL66890.1"/>
    <property type="molecule type" value="Genomic_DNA"/>
</dbReference>
<dbReference type="Pfam" id="PF04909">
    <property type="entry name" value="Amidohydro_2"/>
    <property type="match status" value="1"/>
</dbReference>
<sequence>MRIDAHQHYWDISRDDYGWITQDLSLLYRNFYPSDLKNELIDHNIDRTILVQAAASISETEFLLKLGNKEDSIAGIVGWLDLEKDNYKEQLKSFQSNSKFLGIRIMMQDMEDETIVLNQRYLEAFTYFANIGLPVDLLVTHQQLGTLVKLMEEVPHLRGVIDHLGKPDIHRQLLHPWCEKMKALSSYPELFCKISGMITESRPNWETDDFKLYIDHIIECFGSHRIMMGSDWPVCLLAGSYTDVITIIEESLREKLSKHEMELLFGTNAYEFYKLGEGDQFEV</sequence>
<dbReference type="InterPro" id="IPR052350">
    <property type="entry name" value="Metallo-dep_Lactonases"/>
</dbReference>
<comment type="caution">
    <text evidence="3">The sequence shown here is derived from an EMBL/GenBank/DDBJ whole genome shotgun (WGS) entry which is preliminary data.</text>
</comment>
<keyword evidence="4" id="KW-1185">Reference proteome</keyword>
<keyword evidence="3" id="KW-0378">Hydrolase</keyword>
<dbReference type="Proteomes" id="UP000281498">
    <property type="component" value="Unassembled WGS sequence"/>
</dbReference>
<reference evidence="3 4" key="1">
    <citation type="submission" date="2017-10" db="EMBL/GenBank/DDBJ databases">
        <title>Bacillus sp. nov., a halophilic bacterium isolated from a Keqin Lake.</title>
        <authorList>
            <person name="Wang H."/>
        </authorList>
    </citation>
    <scope>NUCLEOTIDE SEQUENCE [LARGE SCALE GENOMIC DNA]</scope>
    <source>
        <strain evidence="3 4">KCTC 13187</strain>
    </source>
</reference>
<name>A0A3A9K7T6_9BACI</name>
<dbReference type="InterPro" id="IPR006680">
    <property type="entry name" value="Amidohydro-rel"/>
</dbReference>
<dbReference type="SUPFAM" id="SSF51556">
    <property type="entry name" value="Metallo-dependent hydrolases"/>
    <property type="match status" value="1"/>
</dbReference>
<comment type="similarity">
    <text evidence="1">Belongs to the metallo-dependent hydrolases superfamily.</text>
</comment>
<protein>
    <submittedName>
        <fullName evidence="3">Amidohydrolase</fullName>
    </submittedName>
</protein>
<dbReference type="RefSeq" id="WP_110934691.1">
    <property type="nucleotide sequence ID" value="NZ_KZ614146.1"/>
</dbReference>
<dbReference type="PANTHER" id="PTHR43569">
    <property type="entry name" value="AMIDOHYDROLASE"/>
    <property type="match status" value="1"/>
</dbReference>
<evidence type="ECO:0000313" key="4">
    <source>
        <dbReference type="Proteomes" id="UP000281498"/>
    </source>
</evidence>
<evidence type="ECO:0000256" key="1">
    <source>
        <dbReference type="ARBA" id="ARBA00038310"/>
    </source>
</evidence>
<accession>A0A3A9K7T6</accession>
<dbReference type="PANTHER" id="PTHR43569:SF2">
    <property type="entry name" value="AMIDOHYDROLASE-RELATED DOMAIN-CONTAINING PROTEIN"/>
    <property type="match status" value="1"/>
</dbReference>
<evidence type="ECO:0000313" key="3">
    <source>
        <dbReference type="EMBL" id="RKL66890.1"/>
    </source>
</evidence>
<proteinExistence type="inferred from homology"/>
<organism evidence="3 4">
    <name type="scientific">Salipaludibacillus neizhouensis</name>
    <dbReference type="NCBI Taxonomy" id="885475"/>
    <lineage>
        <taxon>Bacteria</taxon>
        <taxon>Bacillati</taxon>
        <taxon>Bacillota</taxon>
        <taxon>Bacilli</taxon>
        <taxon>Bacillales</taxon>
        <taxon>Bacillaceae</taxon>
    </lineage>
</organism>
<evidence type="ECO:0000259" key="2">
    <source>
        <dbReference type="Pfam" id="PF04909"/>
    </source>
</evidence>
<dbReference type="OrthoDB" id="5450317at2"/>